<dbReference type="RefSeq" id="WP_013581430.1">
    <property type="nucleotide sequence ID" value="NC_015064.1"/>
</dbReference>
<dbReference type="OrthoDB" id="9811754at2"/>
<evidence type="ECO:0000256" key="2">
    <source>
        <dbReference type="ARBA" id="ARBA00022692"/>
    </source>
</evidence>
<dbReference type="InterPro" id="IPR058625">
    <property type="entry name" value="MdtA-like_BSH"/>
</dbReference>
<evidence type="ECO:0000313" key="11">
    <source>
        <dbReference type="EMBL" id="ADW70116.1"/>
    </source>
</evidence>
<keyword evidence="12" id="KW-1185">Reference proteome</keyword>
<dbReference type="InterPro" id="IPR030190">
    <property type="entry name" value="MacA_alpha-hairpin_sf"/>
</dbReference>
<dbReference type="AlphaFoldDB" id="E8X0T2"/>
<feature type="coiled-coil region" evidence="5">
    <location>
        <begin position="144"/>
        <end position="171"/>
    </location>
</feature>
<evidence type="ECO:0000256" key="3">
    <source>
        <dbReference type="ARBA" id="ARBA00022989"/>
    </source>
</evidence>
<dbReference type="HOGENOM" id="CLU_018816_15_1_0"/>
<dbReference type="STRING" id="1198114.AciX9_3096"/>
<dbReference type="InterPro" id="IPR058634">
    <property type="entry name" value="AaeA-lik-b-barrel"/>
</dbReference>
<dbReference type="KEGG" id="acm:AciX9_3096"/>
<reference evidence="12" key="1">
    <citation type="submission" date="2011-01" db="EMBL/GenBank/DDBJ databases">
        <title>Complete sequence of chromosome of Acidobacterium sp. MP5ACTX9.</title>
        <authorList>
            <consortium name="US DOE Joint Genome Institute"/>
            <person name="Lucas S."/>
            <person name="Copeland A."/>
            <person name="Lapidus A."/>
            <person name="Cheng J.-F."/>
            <person name="Goodwin L."/>
            <person name="Pitluck S."/>
            <person name="Teshima H."/>
            <person name="Detter J.C."/>
            <person name="Han C."/>
            <person name="Tapia R."/>
            <person name="Land M."/>
            <person name="Hauser L."/>
            <person name="Kyrpides N."/>
            <person name="Ivanova N."/>
            <person name="Ovchinnikova G."/>
            <person name="Pagani I."/>
            <person name="Rawat S.R."/>
            <person name="Mannisto M."/>
            <person name="Haggblom M.M."/>
            <person name="Woyke T."/>
        </authorList>
    </citation>
    <scope>NUCLEOTIDE SEQUENCE [LARGE SCALE GENOMIC DNA]</scope>
    <source>
        <strain evidence="12">MP5ACTX9</strain>
    </source>
</reference>
<evidence type="ECO:0000256" key="1">
    <source>
        <dbReference type="ARBA" id="ARBA00004167"/>
    </source>
</evidence>
<dbReference type="Gene3D" id="6.10.140.1990">
    <property type="match status" value="1"/>
</dbReference>
<dbReference type="GO" id="GO:0019898">
    <property type="term" value="C:extrinsic component of membrane"/>
    <property type="evidence" value="ECO:0007669"/>
    <property type="project" value="InterPro"/>
</dbReference>
<dbReference type="GO" id="GO:1990195">
    <property type="term" value="C:macrolide transmembrane transporter complex"/>
    <property type="evidence" value="ECO:0007669"/>
    <property type="project" value="InterPro"/>
</dbReference>
<dbReference type="PRINTS" id="PR01490">
    <property type="entry name" value="RTXTOXIND"/>
</dbReference>
<dbReference type="PaxDb" id="1198114-AciX9_3096"/>
<dbReference type="PANTHER" id="PTHR30386">
    <property type="entry name" value="MEMBRANE FUSION SUBUNIT OF EMRAB-TOLC MULTIDRUG EFFLUX PUMP"/>
    <property type="match status" value="1"/>
</dbReference>
<feature type="domain" description="Multidrug resistance protein MdtA-like barrel-sandwich hybrid" evidence="9">
    <location>
        <begin position="52"/>
        <end position="296"/>
    </location>
</feature>
<dbReference type="PANTHER" id="PTHR30386:SF26">
    <property type="entry name" value="TRANSPORT PROTEIN COMB"/>
    <property type="match status" value="1"/>
</dbReference>
<evidence type="ECO:0000256" key="6">
    <source>
        <dbReference type="SAM" id="MobiDB-lite"/>
    </source>
</evidence>
<keyword evidence="5" id="KW-0175">Coiled coil</keyword>
<feature type="coiled-coil region" evidence="5">
    <location>
        <begin position="196"/>
        <end position="223"/>
    </location>
</feature>
<feature type="region of interest" description="Disordered" evidence="6">
    <location>
        <begin position="117"/>
        <end position="138"/>
    </location>
</feature>
<evidence type="ECO:0000256" key="7">
    <source>
        <dbReference type="SAM" id="Phobius"/>
    </source>
</evidence>
<evidence type="ECO:0000256" key="5">
    <source>
        <dbReference type="SAM" id="Coils"/>
    </source>
</evidence>
<feature type="domain" description="p-hydroxybenzoic acid efflux pump subunit AaeA-like beta-barrel" evidence="10">
    <location>
        <begin position="302"/>
        <end position="375"/>
    </location>
</feature>
<dbReference type="EMBL" id="CP002480">
    <property type="protein sequence ID" value="ADW70116.1"/>
    <property type="molecule type" value="Genomic_DNA"/>
</dbReference>
<name>E8X0T2_GRATM</name>
<dbReference type="Pfam" id="PF25917">
    <property type="entry name" value="BSH_RND"/>
    <property type="match status" value="1"/>
</dbReference>
<evidence type="ECO:0000259" key="9">
    <source>
        <dbReference type="Pfam" id="PF25917"/>
    </source>
</evidence>
<dbReference type="InterPro" id="IPR058624">
    <property type="entry name" value="MdtA-like_HH"/>
</dbReference>
<protein>
    <submittedName>
        <fullName evidence="11">Secretion protein HlyD family protein</fullName>
    </submittedName>
</protein>
<dbReference type="Pfam" id="PF25963">
    <property type="entry name" value="Beta-barrel_AAEA"/>
    <property type="match status" value="1"/>
</dbReference>
<keyword evidence="4 7" id="KW-0472">Membrane</keyword>
<keyword evidence="3 7" id="KW-1133">Transmembrane helix</keyword>
<comment type="subcellular location">
    <subcellularLocation>
        <location evidence="1">Membrane</location>
        <topology evidence="1">Single-pass membrane protein</topology>
    </subcellularLocation>
</comment>
<feature type="transmembrane region" description="Helical" evidence="7">
    <location>
        <begin position="12"/>
        <end position="31"/>
    </location>
</feature>
<accession>E8X0T2</accession>
<dbReference type="Gene3D" id="2.40.30.170">
    <property type="match status" value="1"/>
</dbReference>
<evidence type="ECO:0000313" key="12">
    <source>
        <dbReference type="Proteomes" id="UP000000343"/>
    </source>
</evidence>
<sequence length="393" mass="41879">MSDINSNHSRISVSLTVVALLILLCGGAFLWSRDHGSVSTDDAQVDGHVHPINARVGGTVVWVNPDIDDTKFVKAGTVLAHLDTNDYQPAIDRLEGDVQAQQAQLQTAELAVPITQTTSSSKLASAHDSEAEAEAELASAKAGVRAASAQVQQAEASSRRAENDRARYEQLVNSHEISRSEYDTRMTDANVTAAQLSAAQANLQAADQKVQAAEQHIAERKQDVLSAATAPELVATARSSVERVSGELKKSKAALHDAQLNLGYTDIIAPVSGIVGRRSIETGQRIAPGQLLLNIVPTDDIWVTANYKETQLRHVQPGAPVTIHIDTYGSDIQGSVESIGGATGSKYALIAPDNATGNYVKVVQRIPVRIRLKTVLADGRPLLPGMSVETSVR</sequence>
<feature type="domain" description="Multidrug resistance protein MdtA-like alpha-helical hairpin" evidence="8">
    <location>
        <begin position="146"/>
        <end position="207"/>
    </location>
</feature>
<organism evidence="12">
    <name type="scientific">Granulicella tundricola (strain ATCC BAA-1859 / DSM 23138 / MP5ACTX9)</name>
    <dbReference type="NCBI Taxonomy" id="1198114"/>
    <lineage>
        <taxon>Bacteria</taxon>
        <taxon>Pseudomonadati</taxon>
        <taxon>Acidobacteriota</taxon>
        <taxon>Terriglobia</taxon>
        <taxon>Terriglobales</taxon>
        <taxon>Acidobacteriaceae</taxon>
        <taxon>Granulicella</taxon>
    </lineage>
</organism>
<dbReference type="InterPro" id="IPR050739">
    <property type="entry name" value="MFP"/>
</dbReference>
<evidence type="ECO:0000259" key="8">
    <source>
        <dbReference type="Pfam" id="PF25876"/>
    </source>
</evidence>
<evidence type="ECO:0000256" key="4">
    <source>
        <dbReference type="ARBA" id="ARBA00023136"/>
    </source>
</evidence>
<dbReference type="Proteomes" id="UP000000343">
    <property type="component" value="Chromosome"/>
</dbReference>
<dbReference type="eggNOG" id="COG1566">
    <property type="taxonomic scope" value="Bacteria"/>
</dbReference>
<dbReference type="Pfam" id="PF25876">
    <property type="entry name" value="HH_MFP_RND"/>
    <property type="match status" value="1"/>
</dbReference>
<dbReference type="GO" id="GO:1990961">
    <property type="term" value="P:xenobiotic detoxification by transmembrane export across the plasma membrane"/>
    <property type="evidence" value="ECO:0007669"/>
    <property type="project" value="InterPro"/>
</dbReference>
<evidence type="ECO:0000259" key="10">
    <source>
        <dbReference type="Pfam" id="PF25963"/>
    </source>
</evidence>
<keyword evidence="2 7" id="KW-0812">Transmembrane</keyword>
<dbReference type="Gene3D" id="2.40.50.100">
    <property type="match status" value="1"/>
</dbReference>
<proteinExistence type="predicted"/>
<dbReference type="SUPFAM" id="SSF111369">
    <property type="entry name" value="HlyD-like secretion proteins"/>
    <property type="match status" value="3"/>
</dbReference>
<gene>
    <name evidence="11" type="ordered locus">AciX9_3096</name>
</gene>